<evidence type="ECO:0000313" key="1">
    <source>
        <dbReference type="EMBL" id="AZU98668.1"/>
    </source>
</evidence>
<name>A0A3T0IGZ6_9CAUD</name>
<reference evidence="1 2" key="1">
    <citation type="submission" date="2018-12" db="EMBL/GenBank/DDBJ databases">
        <title>Successful treatment of antibiotic resistant microbial bone infection with bacteriophages.</title>
        <authorList>
            <person name="Nir-Paz R."/>
            <person name="Gelman D."/>
            <person name="Khouri A."/>
            <person name="Sisson B.M."/>
            <person name="Fackler J."/>
            <person name="Oren S.A."/>
            <person name="Khalifa L."/>
            <person name="Rimon A."/>
            <person name="Glazer S.C."/>
            <person name="Moses A.E."/>
            <person name="Yoram W."/>
            <person name="Schooley R.T."/>
            <person name="Hazan R."/>
        </authorList>
    </citation>
    <scope>NUCLEOTIDE SEQUENCE [LARGE SCALE GENOMIC DNA]</scope>
</reference>
<accession>A0A3T0IGZ6</accession>
<sequence>MKNLFLILSISFLSSVNAAVPGCYKWDTKCIEKEYARQQALDEEIRDHRRLMQQHIDVAVESERPVMEQLRNKPQISPEVIAVQICRQMAIDETVFRFGYLNSKHYRTLLDTCMGVK</sequence>
<dbReference type="EMBL" id="MK278860">
    <property type="protein sequence ID" value="AZU98668.1"/>
    <property type="molecule type" value="Genomic_DNA"/>
</dbReference>
<organism evidence="1 2">
    <name type="scientific">Acinetobacter phage AbTZA1</name>
    <dbReference type="NCBI Taxonomy" id="2500827"/>
    <lineage>
        <taxon>Viruses</taxon>
        <taxon>Duplodnaviria</taxon>
        <taxon>Heunggongvirae</taxon>
        <taxon>Uroviricota</taxon>
        <taxon>Caudoviricetes</taxon>
        <taxon>Pantevenvirales</taxon>
        <taxon>Straboviridae</taxon>
        <taxon>Twarogvirinae</taxon>
        <taxon>Hadassahvirus</taxon>
        <taxon>Hadassahvirus azbtza1</taxon>
    </lineage>
</organism>
<evidence type="ECO:0000313" key="2">
    <source>
        <dbReference type="Proteomes" id="UP000287416"/>
    </source>
</evidence>
<dbReference type="Proteomes" id="UP000287416">
    <property type="component" value="Segment"/>
</dbReference>
<proteinExistence type="predicted"/>
<dbReference type="GeneID" id="55811372"/>
<protein>
    <submittedName>
        <fullName evidence="1">Uncharacterized protein</fullName>
    </submittedName>
</protein>
<keyword evidence="2" id="KW-1185">Reference proteome</keyword>
<dbReference type="KEGG" id="vg:55811372"/>
<dbReference type="RefSeq" id="YP_009882076.1">
    <property type="nucleotide sequence ID" value="NC_049445.1"/>
</dbReference>